<accession>A0ABP0NYZ0</accession>
<keyword evidence="2" id="KW-0645">Protease</keyword>
<dbReference type="PROSITE" id="PS51044">
    <property type="entry name" value="ZF_SP_RING"/>
    <property type="match status" value="1"/>
</dbReference>
<dbReference type="CDD" id="cd16650">
    <property type="entry name" value="SP-RING_PIAS-like"/>
    <property type="match status" value="1"/>
</dbReference>
<dbReference type="InterPro" id="IPR004181">
    <property type="entry name" value="Znf_MIZ"/>
</dbReference>
<name>A0ABP0NYZ0_9DINO</name>
<dbReference type="PANTHER" id="PTHR10782:SF4">
    <property type="entry name" value="TONALLI, ISOFORM E"/>
    <property type="match status" value="1"/>
</dbReference>
<evidence type="ECO:0000256" key="3">
    <source>
        <dbReference type="ARBA" id="ARBA00022723"/>
    </source>
</evidence>
<feature type="domain" description="SP-RING-type" evidence="9">
    <location>
        <begin position="151"/>
        <end position="242"/>
    </location>
</feature>
<dbReference type="Pfam" id="PF05903">
    <property type="entry name" value="Peptidase_C97"/>
    <property type="match status" value="1"/>
</dbReference>
<evidence type="ECO:0000256" key="5">
    <source>
        <dbReference type="ARBA" id="ARBA00022801"/>
    </source>
</evidence>
<comment type="caution">
    <text evidence="11">The sequence shown here is derived from an EMBL/GenBank/DDBJ whole genome shotgun (WGS) entry which is preliminary data.</text>
</comment>
<keyword evidence="6" id="KW-0862">Zinc</keyword>
<feature type="region of interest" description="Disordered" evidence="8">
    <location>
        <begin position="291"/>
        <end position="322"/>
    </location>
</feature>
<dbReference type="Gene3D" id="3.90.1720.30">
    <property type="entry name" value="PPPDE domains"/>
    <property type="match status" value="1"/>
</dbReference>
<evidence type="ECO:0000259" key="10">
    <source>
        <dbReference type="PROSITE" id="PS51858"/>
    </source>
</evidence>
<dbReference type="Pfam" id="PF02891">
    <property type="entry name" value="zf-MIZ"/>
    <property type="match status" value="1"/>
</dbReference>
<protein>
    <recommendedName>
        <fullName evidence="13">PPPDE domain-containing protein</fullName>
    </recommendedName>
</protein>
<dbReference type="Gene3D" id="3.30.40.10">
    <property type="entry name" value="Zinc/RING finger domain, C3HC4 (zinc finger)"/>
    <property type="match status" value="1"/>
</dbReference>
<organism evidence="11 12">
    <name type="scientific">Durusdinium trenchii</name>
    <dbReference type="NCBI Taxonomy" id="1381693"/>
    <lineage>
        <taxon>Eukaryota</taxon>
        <taxon>Sar</taxon>
        <taxon>Alveolata</taxon>
        <taxon>Dinophyceae</taxon>
        <taxon>Suessiales</taxon>
        <taxon>Symbiodiniaceae</taxon>
        <taxon>Durusdinium</taxon>
    </lineage>
</organism>
<gene>
    <name evidence="11" type="ORF">CCMP2556_LOCUS33250</name>
</gene>
<keyword evidence="3" id="KW-0479">Metal-binding</keyword>
<dbReference type="PANTHER" id="PTHR10782">
    <property type="entry name" value="ZINC FINGER MIZ DOMAIN-CONTAINING PROTEIN"/>
    <property type="match status" value="1"/>
</dbReference>
<evidence type="ECO:0000256" key="2">
    <source>
        <dbReference type="ARBA" id="ARBA00022670"/>
    </source>
</evidence>
<feature type="compositionally biased region" description="Basic and acidic residues" evidence="8">
    <location>
        <begin position="88"/>
        <end position="100"/>
    </location>
</feature>
<dbReference type="InterPro" id="IPR008580">
    <property type="entry name" value="PPPDE_dom"/>
</dbReference>
<sequence length="588" mass="64854">MSPGFHMSSFSSLQVPKDISAGLRPGMNSVTVSIEDEHPSSYAFAIVRTQPRTAEQIAEDTNSCEEDDALRRVCMLLKDTWGIKEVENGDAKEEFQKEPEDEKMEDAENAPKAEPDKLEEKDIPEKDADEKDEAKPAPEPELPNGTATIDSDEEVTCVLSNKLKLRCPLSFERVDIPVRGETCMHLQCFGLAAYLESNLKMRALNNSLGTSKNLCWSGFLEESLDAMGQSASTAEMPEAQEGQHTISLAATEIIRVAGMSGYHTSVIVDDQEYFFDSIGILEAKPLFSHMLPEPPEPDIDATGLDLPPSRHPSGPLRSPSREPVVTRIGSSAYSGRDLVAALHQYFERGTYDVFYKNCNTFTDAALYFLTKTRMPAYCNRIERLVTATDPVSVSLLNRIFKAMVEHQQGVEVEGDIYVPNPLSAGFSVEKLIRKLEGESETESSGSDSEESEDEPPSLARRLSELPSKLVDKYVQKVLAETPADVEEVIIEKDGSYRIVEEEQEEGASIKEKAKKDAEKPGEEGDEKTSGDGQDGLKRKGTDDGIEVPLSKRQRRRQKILEARGGLPHHEEAPAAETVTTEPDAPATV</sequence>
<evidence type="ECO:0000313" key="11">
    <source>
        <dbReference type="EMBL" id="CAK9067670.1"/>
    </source>
</evidence>
<feature type="compositionally biased region" description="Low complexity" evidence="8">
    <location>
        <begin position="574"/>
        <end position="588"/>
    </location>
</feature>
<keyword evidence="12" id="KW-1185">Reference proteome</keyword>
<dbReference type="InterPro" id="IPR042266">
    <property type="entry name" value="PPPDE_sf"/>
</dbReference>
<dbReference type="Proteomes" id="UP001642484">
    <property type="component" value="Unassembled WGS sequence"/>
</dbReference>
<evidence type="ECO:0000256" key="1">
    <source>
        <dbReference type="ARBA" id="ARBA00008140"/>
    </source>
</evidence>
<feature type="region of interest" description="Disordered" evidence="8">
    <location>
        <begin position="88"/>
        <end position="149"/>
    </location>
</feature>
<evidence type="ECO:0000259" key="9">
    <source>
        <dbReference type="PROSITE" id="PS51044"/>
    </source>
</evidence>
<dbReference type="PROSITE" id="PS51858">
    <property type="entry name" value="PPPDE"/>
    <property type="match status" value="1"/>
</dbReference>
<comment type="similarity">
    <text evidence="1">Belongs to the DeSI family.</text>
</comment>
<evidence type="ECO:0000256" key="7">
    <source>
        <dbReference type="PROSITE-ProRule" id="PRU00452"/>
    </source>
</evidence>
<evidence type="ECO:0000313" key="12">
    <source>
        <dbReference type="Proteomes" id="UP001642484"/>
    </source>
</evidence>
<feature type="region of interest" description="Disordered" evidence="8">
    <location>
        <begin position="501"/>
        <end position="588"/>
    </location>
</feature>
<evidence type="ECO:0000256" key="6">
    <source>
        <dbReference type="ARBA" id="ARBA00022833"/>
    </source>
</evidence>
<proteinExistence type="inferred from homology"/>
<evidence type="ECO:0008006" key="13">
    <source>
        <dbReference type="Google" id="ProtNLM"/>
    </source>
</evidence>
<feature type="region of interest" description="Disordered" evidence="8">
    <location>
        <begin position="436"/>
        <end position="460"/>
    </location>
</feature>
<dbReference type="InterPro" id="IPR013083">
    <property type="entry name" value="Znf_RING/FYVE/PHD"/>
</dbReference>
<feature type="compositionally biased region" description="Basic and acidic residues" evidence="8">
    <location>
        <begin position="507"/>
        <end position="542"/>
    </location>
</feature>
<evidence type="ECO:0000256" key="4">
    <source>
        <dbReference type="ARBA" id="ARBA00022771"/>
    </source>
</evidence>
<dbReference type="SMART" id="SM01179">
    <property type="entry name" value="DUF862"/>
    <property type="match status" value="1"/>
</dbReference>
<evidence type="ECO:0000256" key="8">
    <source>
        <dbReference type="SAM" id="MobiDB-lite"/>
    </source>
</evidence>
<feature type="domain" description="PPPDE" evidence="10">
    <location>
        <begin position="244"/>
        <end position="404"/>
    </location>
</feature>
<feature type="compositionally biased region" description="Basic and acidic residues" evidence="8">
    <location>
        <begin position="109"/>
        <end position="138"/>
    </location>
</feature>
<reference evidence="11 12" key="1">
    <citation type="submission" date="2024-02" db="EMBL/GenBank/DDBJ databases">
        <authorList>
            <person name="Chen Y."/>
            <person name="Shah S."/>
            <person name="Dougan E. K."/>
            <person name="Thang M."/>
            <person name="Chan C."/>
        </authorList>
    </citation>
    <scope>NUCLEOTIDE SEQUENCE [LARGE SCALE GENOMIC DNA]</scope>
</reference>
<dbReference type="EMBL" id="CAXAMN010022250">
    <property type="protein sequence ID" value="CAK9067670.1"/>
    <property type="molecule type" value="Genomic_DNA"/>
</dbReference>
<keyword evidence="5" id="KW-0378">Hydrolase</keyword>
<keyword evidence="4 7" id="KW-0863">Zinc-finger</keyword>